<feature type="transmembrane region" description="Helical" evidence="1">
    <location>
        <begin position="42"/>
        <end position="61"/>
    </location>
</feature>
<evidence type="ECO:0000313" key="2">
    <source>
        <dbReference type="EMBL" id="AEE96361.1"/>
    </source>
</evidence>
<keyword evidence="3" id="KW-1185">Reference proteome</keyword>
<dbReference type="STRING" id="697281.Mahau_1164"/>
<dbReference type="eggNOG" id="ENOG5034428">
    <property type="taxonomic scope" value="Bacteria"/>
</dbReference>
<keyword evidence="1" id="KW-0812">Transmembrane</keyword>
<evidence type="ECO:0000256" key="1">
    <source>
        <dbReference type="SAM" id="Phobius"/>
    </source>
</evidence>
<dbReference type="RefSeq" id="WP_013780791.1">
    <property type="nucleotide sequence ID" value="NC_015520.1"/>
</dbReference>
<accession>F3ZVJ9</accession>
<feature type="transmembrane region" description="Helical" evidence="1">
    <location>
        <begin position="16"/>
        <end position="36"/>
    </location>
</feature>
<reference evidence="2 3" key="2">
    <citation type="journal article" date="2011" name="Stand. Genomic Sci.">
        <title>Complete genome sequence of Mahella australiensis type strain (50-1 BON).</title>
        <authorList>
            <person name="Sikorski J."/>
            <person name="Teshima H."/>
            <person name="Nolan M."/>
            <person name="Lucas S."/>
            <person name="Hammon N."/>
            <person name="Deshpande S."/>
            <person name="Cheng J.F."/>
            <person name="Pitluck S."/>
            <person name="Liolios K."/>
            <person name="Pagani I."/>
            <person name="Ivanova N."/>
            <person name="Huntemann M."/>
            <person name="Mavromatis K."/>
            <person name="Ovchinikova G."/>
            <person name="Pati A."/>
            <person name="Tapia R."/>
            <person name="Han C."/>
            <person name="Goodwin L."/>
            <person name="Chen A."/>
            <person name="Palaniappan K."/>
            <person name="Land M."/>
            <person name="Hauser L."/>
            <person name="Ngatchou-Djao O.D."/>
            <person name="Rohde M."/>
            <person name="Pukall R."/>
            <person name="Spring S."/>
            <person name="Abt B."/>
            <person name="Goker M."/>
            <person name="Detter J.C."/>
            <person name="Woyke T."/>
            <person name="Bristow J."/>
            <person name="Markowitz V."/>
            <person name="Hugenholtz P."/>
            <person name="Eisen J.A."/>
            <person name="Kyrpides N.C."/>
            <person name="Klenk H.P."/>
            <person name="Lapidus A."/>
        </authorList>
    </citation>
    <scope>NUCLEOTIDE SEQUENCE [LARGE SCALE GENOMIC DNA]</scope>
    <source>
        <strain evidence="3">DSM 15567 / CIP 107919 / 50-1 BON</strain>
    </source>
</reference>
<name>F3ZVJ9_MAHA5</name>
<dbReference type="OrthoDB" id="2112428at2"/>
<proteinExistence type="predicted"/>
<reference evidence="3" key="1">
    <citation type="submission" date="2010-11" db="EMBL/GenBank/DDBJ databases">
        <title>The complete genome of Mahella australiensis DSM 15567.</title>
        <authorList>
            <consortium name="US DOE Joint Genome Institute (JGI-PGF)"/>
            <person name="Lucas S."/>
            <person name="Copeland A."/>
            <person name="Lapidus A."/>
            <person name="Bruce D."/>
            <person name="Goodwin L."/>
            <person name="Pitluck S."/>
            <person name="Kyrpides N."/>
            <person name="Mavromatis K."/>
            <person name="Pagani I."/>
            <person name="Ivanova N."/>
            <person name="Teshima H."/>
            <person name="Brettin T."/>
            <person name="Detter J.C."/>
            <person name="Han C."/>
            <person name="Tapia R."/>
            <person name="Land M."/>
            <person name="Hauser L."/>
            <person name="Markowitz V."/>
            <person name="Cheng J.-F."/>
            <person name="Hugenholtz P."/>
            <person name="Woyke T."/>
            <person name="Wu D."/>
            <person name="Spring S."/>
            <person name="Pukall R."/>
            <person name="Steenblock K."/>
            <person name="Schneider S."/>
            <person name="Klenk H.-P."/>
            <person name="Eisen J.A."/>
        </authorList>
    </citation>
    <scope>NUCLEOTIDE SEQUENCE [LARGE SCALE GENOMIC DNA]</scope>
    <source>
        <strain evidence="3">DSM 15567 / CIP 107919 / 50-1 BON</strain>
    </source>
</reference>
<keyword evidence="1" id="KW-0472">Membrane</keyword>
<sequence>MYSQEDLKKLSGRVKTIVIITAVIFIGFLIAAIYVAVNNAQWIGQLILIIGVCIDIFIWGIKATPTLCYRGFVKEILTGLSRTERGRVISISDEPVYKDNRLFYYEVLIMQDDGTQRILLLDVYKNAQDLREGAKYDFKIHDNYIIDYVEV</sequence>
<dbReference type="EMBL" id="CP002360">
    <property type="protein sequence ID" value="AEE96361.1"/>
    <property type="molecule type" value="Genomic_DNA"/>
</dbReference>
<dbReference type="Proteomes" id="UP000008457">
    <property type="component" value="Chromosome"/>
</dbReference>
<organism evidence="2 3">
    <name type="scientific">Mahella australiensis (strain DSM 15567 / CIP 107919 / 50-1 BON)</name>
    <dbReference type="NCBI Taxonomy" id="697281"/>
    <lineage>
        <taxon>Bacteria</taxon>
        <taxon>Bacillati</taxon>
        <taxon>Bacillota</taxon>
        <taxon>Clostridia</taxon>
        <taxon>Thermoanaerobacterales</taxon>
        <taxon>Thermoanaerobacterales Family IV. Incertae Sedis</taxon>
        <taxon>Mahella</taxon>
    </lineage>
</organism>
<keyword evidence="1" id="KW-1133">Transmembrane helix</keyword>
<dbReference type="HOGENOM" id="CLU_1729175_0_0_9"/>
<dbReference type="AlphaFoldDB" id="F3ZVJ9"/>
<evidence type="ECO:0000313" key="3">
    <source>
        <dbReference type="Proteomes" id="UP000008457"/>
    </source>
</evidence>
<gene>
    <name evidence="2" type="ordered locus">Mahau_1164</name>
</gene>
<protein>
    <submittedName>
        <fullName evidence="2">Uncharacterized protein</fullName>
    </submittedName>
</protein>
<dbReference type="KEGG" id="mas:Mahau_1164"/>